<evidence type="ECO:0000256" key="16">
    <source>
        <dbReference type="ARBA" id="ARBA00023204"/>
    </source>
</evidence>
<evidence type="ECO:0000256" key="5">
    <source>
        <dbReference type="ARBA" id="ARBA00022722"/>
    </source>
</evidence>
<dbReference type="AlphaFoldDB" id="S8DGL1"/>
<keyword evidence="17 20" id="KW-0539">Nucleus</keyword>
<feature type="non-terminal residue" evidence="23">
    <location>
        <position position="1"/>
    </location>
</feature>
<dbReference type="EMBL" id="AUSU01009156">
    <property type="protein sequence ID" value="EPS58507.1"/>
    <property type="molecule type" value="Genomic_DNA"/>
</dbReference>
<keyword evidence="20" id="KW-0158">Chromosome</keyword>
<keyword evidence="6 20" id="KW-0479">Metal-binding</keyword>
<keyword evidence="9 20" id="KW-0227">DNA damage</keyword>
<dbReference type="InterPro" id="IPR041677">
    <property type="entry name" value="DNA2/NAM7_AAA_11"/>
</dbReference>
<evidence type="ECO:0000256" key="19">
    <source>
        <dbReference type="ARBA" id="ARBA00047995"/>
    </source>
</evidence>
<keyword evidence="12 20" id="KW-0067">ATP-binding</keyword>
<organism evidence="23 24">
    <name type="scientific">Genlisea aurea</name>
    <dbReference type="NCBI Taxonomy" id="192259"/>
    <lineage>
        <taxon>Eukaryota</taxon>
        <taxon>Viridiplantae</taxon>
        <taxon>Streptophyta</taxon>
        <taxon>Embryophyta</taxon>
        <taxon>Tracheophyta</taxon>
        <taxon>Spermatophyta</taxon>
        <taxon>Magnoliopsida</taxon>
        <taxon>eudicotyledons</taxon>
        <taxon>Gunneridae</taxon>
        <taxon>Pentapetalae</taxon>
        <taxon>asterids</taxon>
        <taxon>lamiids</taxon>
        <taxon>Lamiales</taxon>
        <taxon>Lentibulariaceae</taxon>
        <taxon>Genlisea</taxon>
    </lineage>
</organism>
<evidence type="ECO:0000256" key="4">
    <source>
        <dbReference type="ARBA" id="ARBA00022705"/>
    </source>
</evidence>
<dbReference type="GO" id="GO:0005634">
    <property type="term" value="C:nucleus"/>
    <property type="evidence" value="ECO:0007669"/>
    <property type="project" value="UniProtKB-SubCell"/>
</dbReference>
<dbReference type="GO" id="GO:0071932">
    <property type="term" value="P:replication fork reversal"/>
    <property type="evidence" value="ECO:0007669"/>
    <property type="project" value="TreeGrafter"/>
</dbReference>
<keyword evidence="3 20" id="KW-0004">4Fe-4S</keyword>
<dbReference type="Gene3D" id="3.40.50.300">
    <property type="entry name" value="P-loop containing nucleotide triphosphate hydrolases"/>
    <property type="match status" value="3"/>
</dbReference>
<keyword evidence="14 20" id="KW-0411">Iron-sulfur</keyword>
<feature type="non-terminal residue" evidence="23">
    <location>
        <position position="520"/>
    </location>
</feature>
<dbReference type="Proteomes" id="UP000015453">
    <property type="component" value="Unassembled WGS sequence"/>
</dbReference>
<feature type="domain" description="DNA2/NAM7 helicase helicase" evidence="21">
    <location>
        <begin position="114"/>
        <end position="204"/>
    </location>
</feature>
<keyword evidence="24" id="KW-1185">Reference proteome</keyword>
<protein>
    <recommendedName>
        <fullName evidence="20">DNA replication ATP-dependent helicase/nuclease</fullName>
        <ecNumber evidence="20">3.1.-.-</ecNumber>
        <ecNumber evidence="20">3.6.4.12</ecNumber>
    </recommendedName>
</protein>
<reference evidence="23 24" key="1">
    <citation type="journal article" date="2013" name="BMC Genomics">
        <title>The miniature genome of a carnivorous plant Genlisea aurea contains a low number of genes and short non-coding sequences.</title>
        <authorList>
            <person name="Leushkin E.V."/>
            <person name="Sutormin R.A."/>
            <person name="Nabieva E.R."/>
            <person name="Penin A.A."/>
            <person name="Kondrashov A.S."/>
            <person name="Logacheva M.D."/>
        </authorList>
    </citation>
    <scope>NUCLEOTIDE SEQUENCE [LARGE SCALE GENOMIC DNA]</scope>
</reference>
<dbReference type="PANTHER" id="PTHR10887">
    <property type="entry name" value="DNA2/NAM7 HELICASE FAMILY"/>
    <property type="match status" value="1"/>
</dbReference>
<dbReference type="GO" id="GO:0005694">
    <property type="term" value="C:chromosome"/>
    <property type="evidence" value="ECO:0007669"/>
    <property type="project" value="UniProtKB-SubCell"/>
</dbReference>
<keyword evidence="18 20" id="KW-0511">Multifunctional enzyme</keyword>
<keyword evidence="16 20" id="KW-0234">DNA repair</keyword>
<name>S8DGL1_9LAMI</name>
<dbReference type="GO" id="GO:0051539">
    <property type="term" value="F:4 iron, 4 sulfur cluster binding"/>
    <property type="evidence" value="ECO:0007669"/>
    <property type="project" value="UniProtKB-UniRule"/>
</dbReference>
<proteinExistence type="inferred from homology"/>
<dbReference type="GO" id="GO:0006281">
    <property type="term" value="P:DNA repair"/>
    <property type="evidence" value="ECO:0007669"/>
    <property type="project" value="UniProtKB-KW"/>
</dbReference>
<comment type="subcellular location">
    <subcellularLocation>
        <location evidence="20">Nucleus</location>
    </subcellularLocation>
    <subcellularLocation>
        <location evidence="20">Chromosome</location>
    </subcellularLocation>
</comment>
<dbReference type="InterPro" id="IPR026851">
    <property type="entry name" value="Dna2/JHS1_DEXXQ-box"/>
</dbReference>
<dbReference type="CDD" id="cd18041">
    <property type="entry name" value="DEXXQc_DNA2"/>
    <property type="match status" value="1"/>
</dbReference>
<comment type="function">
    <text evidence="20">Key enzyme involved in DNA replication and DNA repair. Involved in Okazaki fragments processing by cleaving long flaps that escape FEN1: flaps that are longer than 27 nucleotides are coated by replication protein A complex (RPA), leading to recruit DNA2 which cleaves the flap until it is too short to bind RPA and becomes a substrate for FEN1. Also involved in 5'-end resection of DNA during double-strand break (DSB) repair by mediating the cleavage of 5'-ssDNA.</text>
</comment>
<dbReference type="EC" id="3.6.4.12" evidence="20"/>
<keyword evidence="7 20" id="KW-0547">Nucleotide-binding</keyword>
<evidence type="ECO:0000256" key="17">
    <source>
        <dbReference type="ARBA" id="ARBA00023242"/>
    </source>
</evidence>
<gene>
    <name evidence="23" type="ORF">M569_16307</name>
</gene>
<dbReference type="EC" id="3.1.-.-" evidence="20"/>
<dbReference type="GO" id="GO:0017116">
    <property type="term" value="F:single-stranded DNA helicase activity"/>
    <property type="evidence" value="ECO:0007669"/>
    <property type="project" value="UniProtKB-UniRule"/>
</dbReference>
<dbReference type="GO" id="GO:0017108">
    <property type="term" value="F:5'-flap endonuclease activity"/>
    <property type="evidence" value="ECO:0007669"/>
    <property type="project" value="UniProtKB-UniRule"/>
</dbReference>
<evidence type="ECO:0000256" key="1">
    <source>
        <dbReference type="ARBA" id="ARBA00001966"/>
    </source>
</evidence>
<feature type="domain" description="DNA2/NAM7 helicase helicase" evidence="21">
    <location>
        <begin position="211"/>
        <end position="282"/>
    </location>
</feature>
<dbReference type="CDD" id="cd18808">
    <property type="entry name" value="SF1_C_Upf1"/>
    <property type="match status" value="1"/>
</dbReference>
<sequence>ILSTESNRVQIADGVIAEIGDSHVCVSFGKKLKLSRNYSGSTESDLLKQSWRIDKDEVTTMFAIMRYNLVQLFFPDERCSNLRKLIVDLEMPKFDSGCSFTQDPALSYASSEKNLNVDQRQAILKILTAKNYALILGMPGTGKTSMLVYAVKALLMRGSSILLTSHTNSAVDNLLIKLKVQGIDFVRIGRFEAVHEEIREKCLSGTEMTSTKSIKERLDSVKIVAVTCLGITSPLLSSKSFDVCIMDEAGQITMPVSLGPLMMASKFVLVGDHYQLPPLVQSPEAKESGMSVSLFSRLSESHPHAIAALHVQYRMCEDIMQLSNALIYGNRLRCGSPEVANAKLEYRNSTSILPGWLVEVLNPDLPVIFINTDLLPAYERNVQKAINNPTEASIIAEVTKSLLLRGIEEKDIGIITPYNSQANLIRESVPATVETHTIDKYQGRDKDCILLSFVRCGEKNVRNNASLLGDWHRINVALTRAKKKVIMVGSCRSLSRVPLLKLMIEKVEELRGVLGVTDED</sequence>
<dbReference type="SUPFAM" id="SSF52540">
    <property type="entry name" value="P-loop containing nucleoside triphosphate hydrolases"/>
    <property type="match status" value="1"/>
</dbReference>
<comment type="cofactor">
    <cofactor evidence="1">
        <name>[4Fe-4S] cluster</name>
        <dbReference type="ChEBI" id="CHEBI:49883"/>
    </cofactor>
</comment>
<dbReference type="GO" id="GO:0003677">
    <property type="term" value="F:DNA binding"/>
    <property type="evidence" value="ECO:0007669"/>
    <property type="project" value="UniProtKB-UniRule"/>
</dbReference>
<dbReference type="InterPro" id="IPR045055">
    <property type="entry name" value="DNA2/NAM7-like"/>
</dbReference>
<evidence type="ECO:0000256" key="2">
    <source>
        <dbReference type="ARBA" id="ARBA00007913"/>
    </source>
</evidence>
<dbReference type="InterPro" id="IPR041679">
    <property type="entry name" value="DNA2/NAM7-like_C"/>
</dbReference>
<comment type="caution">
    <text evidence="23">The sequence shown here is derived from an EMBL/GenBank/DDBJ whole genome shotgun (WGS) entry which is preliminary data.</text>
</comment>
<dbReference type="GO" id="GO:0033567">
    <property type="term" value="P:DNA replication, Okazaki fragment processing"/>
    <property type="evidence" value="ECO:0007669"/>
    <property type="project" value="UniProtKB-UniRule"/>
</dbReference>
<dbReference type="OrthoDB" id="306218at2759"/>
<evidence type="ECO:0000313" key="23">
    <source>
        <dbReference type="EMBL" id="EPS58507.1"/>
    </source>
</evidence>
<keyword evidence="13 20" id="KW-0408">Iron</keyword>
<evidence type="ECO:0000313" key="24">
    <source>
        <dbReference type="Proteomes" id="UP000015453"/>
    </source>
</evidence>
<dbReference type="InterPro" id="IPR027417">
    <property type="entry name" value="P-loop_NTPase"/>
</dbReference>
<evidence type="ECO:0000256" key="13">
    <source>
        <dbReference type="ARBA" id="ARBA00023004"/>
    </source>
</evidence>
<evidence type="ECO:0000256" key="6">
    <source>
        <dbReference type="ARBA" id="ARBA00022723"/>
    </source>
</evidence>
<evidence type="ECO:0000256" key="8">
    <source>
        <dbReference type="ARBA" id="ARBA00022759"/>
    </source>
</evidence>
<keyword evidence="8" id="KW-0255">Endonuclease</keyword>
<evidence type="ECO:0000256" key="7">
    <source>
        <dbReference type="ARBA" id="ARBA00022741"/>
    </source>
</evidence>
<evidence type="ECO:0000256" key="15">
    <source>
        <dbReference type="ARBA" id="ARBA00023125"/>
    </source>
</evidence>
<dbReference type="FunFam" id="3.40.50.300:FF:000789">
    <property type="entry name" value="DNA replication ATP-dependent helicase/nuclease DNA2"/>
    <property type="match status" value="1"/>
</dbReference>
<dbReference type="GO" id="GO:0016887">
    <property type="term" value="F:ATP hydrolysis activity"/>
    <property type="evidence" value="ECO:0007669"/>
    <property type="project" value="RHEA"/>
</dbReference>
<keyword evidence="15 20" id="KW-0238">DNA-binding</keyword>
<evidence type="ECO:0000256" key="3">
    <source>
        <dbReference type="ARBA" id="ARBA00022485"/>
    </source>
</evidence>
<evidence type="ECO:0000256" key="18">
    <source>
        <dbReference type="ARBA" id="ARBA00023268"/>
    </source>
</evidence>
<keyword evidence="10 20" id="KW-0378">Hydrolase</keyword>
<dbReference type="FunFam" id="3.40.50.300:FF:001170">
    <property type="entry name" value="DNA replication helicase Dna2"/>
    <property type="match status" value="1"/>
</dbReference>
<evidence type="ECO:0000256" key="9">
    <source>
        <dbReference type="ARBA" id="ARBA00022763"/>
    </source>
</evidence>
<dbReference type="InterPro" id="IPR047187">
    <property type="entry name" value="SF1_C_Upf1"/>
</dbReference>
<dbReference type="GO" id="GO:0005737">
    <property type="term" value="C:cytoplasm"/>
    <property type="evidence" value="ECO:0007669"/>
    <property type="project" value="TreeGrafter"/>
</dbReference>
<dbReference type="GO" id="GO:0046872">
    <property type="term" value="F:metal ion binding"/>
    <property type="evidence" value="ECO:0007669"/>
    <property type="project" value="UniProtKB-UniRule"/>
</dbReference>
<comment type="catalytic activity">
    <reaction evidence="19 20">
        <text>ATP + H2O = ADP + phosphate + H(+)</text>
        <dbReference type="Rhea" id="RHEA:13065"/>
        <dbReference type="ChEBI" id="CHEBI:15377"/>
        <dbReference type="ChEBI" id="CHEBI:15378"/>
        <dbReference type="ChEBI" id="CHEBI:30616"/>
        <dbReference type="ChEBI" id="CHEBI:43474"/>
        <dbReference type="ChEBI" id="CHEBI:456216"/>
        <dbReference type="EC" id="3.6.4.12"/>
    </reaction>
</comment>
<evidence type="ECO:0000256" key="12">
    <source>
        <dbReference type="ARBA" id="ARBA00022840"/>
    </source>
</evidence>
<feature type="domain" description="DNA2/NAM7 helicase-like C-terminal" evidence="22">
    <location>
        <begin position="290"/>
        <end position="491"/>
    </location>
</feature>
<dbReference type="PANTHER" id="PTHR10887:SF433">
    <property type="entry name" value="DNA REPLICATION ATP-DEPENDENT HELICASE_NUCLEASE DNA2"/>
    <property type="match status" value="1"/>
</dbReference>
<dbReference type="Pfam" id="PF13087">
    <property type="entry name" value="AAA_12"/>
    <property type="match status" value="1"/>
</dbReference>
<evidence type="ECO:0000259" key="21">
    <source>
        <dbReference type="Pfam" id="PF13086"/>
    </source>
</evidence>
<evidence type="ECO:0000259" key="22">
    <source>
        <dbReference type="Pfam" id="PF13087"/>
    </source>
</evidence>
<keyword evidence="4 20" id="KW-0235">DNA replication</keyword>
<keyword evidence="11 20" id="KW-0347">Helicase</keyword>
<evidence type="ECO:0000256" key="10">
    <source>
        <dbReference type="ARBA" id="ARBA00022801"/>
    </source>
</evidence>
<keyword evidence="5 20" id="KW-0540">Nuclease</keyword>
<dbReference type="Pfam" id="PF13086">
    <property type="entry name" value="AAA_11"/>
    <property type="match status" value="2"/>
</dbReference>
<evidence type="ECO:0000256" key="14">
    <source>
        <dbReference type="ARBA" id="ARBA00023014"/>
    </source>
</evidence>
<comment type="similarity">
    <text evidence="2 20">Belongs to the DNA2/NAM7 helicase family.</text>
</comment>
<evidence type="ECO:0000256" key="20">
    <source>
        <dbReference type="RuleBase" id="RU367041"/>
    </source>
</evidence>
<dbReference type="GO" id="GO:0005524">
    <property type="term" value="F:ATP binding"/>
    <property type="evidence" value="ECO:0007669"/>
    <property type="project" value="UniProtKB-UniRule"/>
</dbReference>
<evidence type="ECO:0000256" key="11">
    <source>
        <dbReference type="ARBA" id="ARBA00022806"/>
    </source>
</evidence>
<accession>S8DGL1</accession>